<dbReference type="GO" id="GO:0022857">
    <property type="term" value="F:transmembrane transporter activity"/>
    <property type="evidence" value="ECO:0007669"/>
    <property type="project" value="InterPro"/>
</dbReference>
<dbReference type="Proteomes" id="UP000234239">
    <property type="component" value="Unassembled WGS sequence"/>
</dbReference>
<dbReference type="EMBL" id="CP014160">
    <property type="protein sequence ID" value="AMB94085.1"/>
    <property type="molecule type" value="Genomic_DNA"/>
</dbReference>
<dbReference type="AlphaFoldDB" id="A0A0X8FB27"/>
<keyword evidence="4" id="KW-1185">Reference proteome</keyword>
<feature type="transmembrane region" description="Helical" evidence="1">
    <location>
        <begin position="90"/>
        <end position="108"/>
    </location>
</feature>
<feature type="transmembrane region" description="Helical" evidence="1">
    <location>
        <begin position="158"/>
        <end position="182"/>
    </location>
</feature>
<dbReference type="KEGG" id="asan:AWM72_04595"/>
<reference evidence="3 5" key="3">
    <citation type="submission" date="2017-12" db="EMBL/GenBank/DDBJ databases">
        <title>Phylogenetic diversity of female urinary microbiome.</title>
        <authorList>
            <person name="Thomas-White K."/>
            <person name="Wolfe A.J."/>
        </authorList>
    </citation>
    <scope>NUCLEOTIDE SEQUENCE [LARGE SCALE GENOMIC DNA]</scope>
    <source>
        <strain evidence="3 5">UMB0139</strain>
    </source>
</reference>
<reference evidence="4" key="2">
    <citation type="submission" date="2016-01" db="EMBL/GenBank/DDBJ databases">
        <title>Six Aerococcus type strain genome sequencing and assembly using PacBio and Illumina Hiseq.</title>
        <authorList>
            <person name="Carkaci D."/>
            <person name="Dargis R."/>
            <person name="Nielsen X.C."/>
            <person name="Skovgaard O."/>
            <person name="Fuursted K."/>
            <person name="Christensen J.J."/>
        </authorList>
    </citation>
    <scope>NUCLEOTIDE SEQUENCE [LARGE SCALE GENOMIC DNA]</scope>
    <source>
        <strain evidence="4">CCUG43001</strain>
    </source>
</reference>
<dbReference type="Proteomes" id="UP000069912">
    <property type="component" value="Chromosome"/>
</dbReference>
<protein>
    <submittedName>
        <fullName evidence="3">ECF transporter S component</fullName>
    </submittedName>
</protein>
<gene>
    <name evidence="2" type="ORF">AWM72_04595</name>
    <name evidence="3" type="ORF">CYJ28_03410</name>
</gene>
<evidence type="ECO:0000313" key="2">
    <source>
        <dbReference type="EMBL" id="AMB94085.1"/>
    </source>
</evidence>
<evidence type="ECO:0000313" key="3">
    <source>
        <dbReference type="EMBL" id="PKZ22175.1"/>
    </source>
</evidence>
<evidence type="ECO:0000313" key="5">
    <source>
        <dbReference type="Proteomes" id="UP000234239"/>
    </source>
</evidence>
<dbReference type="Gene3D" id="1.10.1760.20">
    <property type="match status" value="1"/>
</dbReference>
<proteinExistence type="predicted"/>
<dbReference type="RefSeq" id="WP_067973932.1">
    <property type="nucleotide sequence ID" value="NZ_CAJHKM010000001.1"/>
</dbReference>
<organism evidence="2 4">
    <name type="scientific">Aerococcus sanguinicola</name>
    <dbReference type="NCBI Taxonomy" id="119206"/>
    <lineage>
        <taxon>Bacteria</taxon>
        <taxon>Bacillati</taxon>
        <taxon>Bacillota</taxon>
        <taxon>Bacilli</taxon>
        <taxon>Lactobacillales</taxon>
        <taxon>Aerococcaceae</taxon>
        <taxon>Aerococcus</taxon>
    </lineage>
</organism>
<keyword evidence="1" id="KW-0812">Transmembrane</keyword>
<feature type="transmembrane region" description="Helical" evidence="1">
    <location>
        <begin position="115"/>
        <end position="138"/>
    </location>
</feature>
<dbReference type="GeneID" id="92903348"/>
<dbReference type="InterPro" id="IPR024529">
    <property type="entry name" value="ECF_trnsprt_substrate-spec"/>
</dbReference>
<feature type="transmembrane region" description="Helical" evidence="1">
    <location>
        <begin position="7"/>
        <end position="25"/>
    </location>
</feature>
<sequence length="190" mass="20332">MHEKKVYRLAIVSLLTAVLLLQTFIPWLGYIPLGPISITIVQITVMLGASLFDKQVGTMLGGIWGVLAWLRHLVQPTVVSPVFINPLVSVLPRLLTGFLTAVLASYLRKKFSGRWVYALIGAVGALCNTGLVMGAIYLFARAAYAQALGVSEAAILPIILGVVLTNGLAEMLASALVLPLLAQALQKVLK</sequence>
<dbReference type="OrthoDB" id="9813540at2"/>
<keyword evidence="1" id="KW-0472">Membrane</keyword>
<reference evidence="2 4" key="1">
    <citation type="journal article" date="2016" name="Genome Announc.">
        <title>Complete Genome Sequences of Aerococcus christensenii CCUG 28831T, Aerococcus sanguinicola CCUG 43001T, Aerococcus urinae CCUG 36881T, Aerococcus urinaeequi CCUG 28094T, Aerococcus urinaehominis CCUG 42038 BT, and Aerococcus viridans CCUG 4311T.</title>
        <authorList>
            <person name="Carkaci D."/>
            <person name="Dargis R."/>
            <person name="Nielsen X.C."/>
            <person name="Skovgaard O."/>
            <person name="Fuursted K."/>
            <person name="Christensen J.J."/>
        </authorList>
    </citation>
    <scope>NUCLEOTIDE SEQUENCE [LARGE SCALE GENOMIC DNA]</scope>
    <source>
        <strain evidence="2 4">CCUG43001</strain>
    </source>
</reference>
<dbReference type="EMBL" id="PKGY01000002">
    <property type="protein sequence ID" value="PKZ22175.1"/>
    <property type="molecule type" value="Genomic_DNA"/>
</dbReference>
<dbReference type="Pfam" id="PF12822">
    <property type="entry name" value="ECF_trnsprt"/>
    <property type="match status" value="1"/>
</dbReference>
<keyword evidence="1" id="KW-1133">Transmembrane helix</keyword>
<name>A0A0X8FB27_9LACT</name>
<evidence type="ECO:0000256" key="1">
    <source>
        <dbReference type="SAM" id="Phobius"/>
    </source>
</evidence>
<evidence type="ECO:0000313" key="4">
    <source>
        <dbReference type="Proteomes" id="UP000069912"/>
    </source>
</evidence>
<accession>A0A0X8FB27</accession>